<accession>A0A7D7LT12</accession>
<dbReference type="GO" id="GO:0016874">
    <property type="term" value="F:ligase activity"/>
    <property type="evidence" value="ECO:0007669"/>
    <property type="project" value="UniProtKB-KW"/>
</dbReference>
<evidence type="ECO:0000256" key="3">
    <source>
        <dbReference type="ARBA" id="ARBA00022989"/>
    </source>
</evidence>
<keyword evidence="7" id="KW-0436">Ligase</keyword>
<keyword evidence="4 5" id="KW-0472">Membrane</keyword>
<dbReference type="RefSeq" id="WP_219850763.1">
    <property type="nucleotide sequence ID" value="NZ_CP059491.1"/>
</dbReference>
<organism evidence="7 8">
    <name type="scientific">Gordonia jinghuaiqii</name>
    <dbReference type="NCBI Taxonomy" id="2758710"/>
    <lineage>
        <taxon>Bacteria</taxon>
        <taxon>Bacillati</taxon>
        <taxon>Actinomycetota</taxon>
        <taxon>Actinomycetes</taxon>
        <taxon>Mycobacteriales</taxon>
        <taxon>Gordoniaceae</taxon>
        <taxon>Gordonia</taxon>
    </lineage>
</organism>
<feature type="transmembrane region" description="Helical" evidence="5">
    <location>
        <begin position="211"/>
        <end position="232"/>
    </location>
</feature>
<proteinExistence type="predicted"/>
<dbReference type="GO" id="GO:0016020">
    <property type="term" value="C:membrane"/>
    <property type="evidence" value="ECO:0007669"/>
    <property type="project" value="UniProtKB-SubCell"/>
</dbReference>
<name>A0A7D7LT12_9ACTN</name>
<dbReference type="InterPro" id="IPR007016">
    <property type="entry name" value="O-antigen_ligase-rel_domated"/>
</dbReference>
<feature type="transmembrane region" description="Helical" evidence="5">
    <location>
        <begin position="91"/>
        <end position="111"/>
    </location>
</feature>
<gene>
    <name evidence="7" type="ORF">H1R19_05365</name>
</gene>
<protein>
    <submittedName>
        <fullName evidence="7">O-antigen ligase family protein</fullName>
    </submittedName>
</protein>
<keyword evidence="2 5" id="KW-0812">Transmembrane</keyword>
<evidence type="ECO:0000313" key="8">
    <source>
        <dbReference type="Proteomes" id="UP000515663"/>
    </source>
</evidence>
<feature type="transmembrane region" description="Helical" evidence="5">
    <location>
        <begin position="367"/>
        <end position="383"/>
    </location>
</feature>
<comment type="subcellular location">
    <subcellularLocation>
        <location evidence="1">Membrane</location>
        <topology evidence="1">Multi-pass membrane protein</topology>
    </subcellularLocation>
</comment>
<feature type="transmembrane region" description="Helical" evidence="5">
    <location>
        <begin position="58"/>
        <end position="79"/>
    </location>
</feature>
<feature type="transmembrane region" description="Helical" evidence="5">
    <location>
        <begin position="341"/>
        <end position="360"/>
    </location>
</feature>
<dbReference type="EMBL" id="CP059491">
    <property type="protein sequence ID" value="QMT02580.1"/>
    <property type="molecule type" value="Genomic_DNA"/>
</dbReference>
<feature type="transmembrane region" description="Helical" evidence="5">
    <location>
        <begin position="33"/>
        <end position="52"/>
    </location>
</feature>
<keyword evidence="8" id="KW-1185">Reference proteome</keyword>
<keyword evidence="3 5" id="KW-1133">Transmembrane helix</keyword>
<reference evidence="8" key="1">
    <citation type="submission" date="2020-07" db="EMBL/GenBank/DDBJ databases">
        <title>novel species isolated from the respiratory tract of Marmot.</title>
        <authorList>
            <person name="Zhang G."/>
        </authorList>
    </citation>
    <scope>NUCLEOTIDE SEQUENCE [LARGE SCALE GENOMIC DNA]</scope>
    <source>
        <strain evidence="8">686</strain>
    </source>
</reference>
<dbReference type="KEGG" id="gji:H1R19_05365"/>
<evidence type="ECO:0000259" key="6">
    <source>
        <dbReference type="Pfam" id="PF04932"/>
    </source>
</evidence>
<evidence type="ECO:0000256" key="4">
    <source>
        <dbReference type="ARBA" id="ARBA00023136"/>
    </source>
</evidence>
<evidence type="ECO:0000256" key="1">
    <source>
        <dbReference type="ARBA" id="ARBA00004141"/>
    </source>
</evidence>
<dbReference type="AlphaFoldDB" id="A0A7D7LT12"/>
<feature type="transmembrane region" description="Helical" evidence="5">
    <location>
        <begin position="151"/>
        <end position="169"/>
    </location>
</feature>
<sequence length="426" mass="47094">MTRSLPLPGPVVADPVPLAAQPRRATTGRAVQWTFLALFTLYAFLHVIYMTGYAPKGLYYAAFGLLLVASAARIAWLVVTRWHSLGELHFLRSFSVLAGASAVIMIVSWIREYSATETLTWTGAGQVFFILGPALIALCVVNTASTKQLDGYAIILLARYAVYFVLAFSTDFSLASLTEVSWSSSSSPFESSFAHDLLIVEAYFVFRNRKALALVAAGMTMLSLKRASFVLAPAMIVASRWLRSAKPASRRYLYALAAVGVASPFMVKYVYSQGFVEMASERFGIDINTVTTGRWEIYQIATGLLPQTTGFGSLNPLLTNLVDSHFGTYWNSQLHNDTLRVYMEVGFIGIAVYVCALVYLGRSSRMASLLITYTVFVLITSRLITHTSYWVALFLVLALIERWIHERAVAARLEEGSDVGREVAER</sequence>
<evidence type="ECO:0000313" key="7">
    <source>
        <dbReference type="EMBL" id="QMT02580.1"/>
    </source>
</evidence>
<dbReference type="Proteomes" id="UP000515663">
    <property type="component" value="Chromosome"/>
</dbReference>
<evidence type="ECO:0000256" key="5">
    <source>
        <dbReference type="SAM" id="Phobius"/>
    </source>
</evidence>
<dbReference type="Pfam" id="PF04932">
    <property type="entry name" value="Wzy_C"/>
    <property type="match status" value="1"/>
</dbReference>
<feature type="transmembrane region" description="Helical" evidence="5">
    <location>
        <begin position="123"/>
        <end position="144"/>
    </location>
</feature>
<feature type="transmembrane region" description="Helical" evidence="5">
    <location>
        <begin position="252"/>
        <end position="271"/>
    </location>
</feature>
<feature type="domain" description="O-antigen ligase-related" evidence="6">
    <location>
        <begin position="212"/>
        <end position="354"/>
    </location>
</feature>
<evidence type="ECO:0000256" key="2">
    <source>
        <dbReference type="ARBA" id="ARBA00022692"/>
    </source>
</evidence>